<dbReference type="SUPFAM" id="SSF53067">
    <property type="entry name" value="Actin-like ATPase domain"/>
    <property type="match status" value="2"/>
</dbReference>
<sequence>MTNSCVAYYKRCDTKKDGKVVVCHDSKNNVLTPSYVEYKDNEEILVGNKAKDNLLANRHNIIYSVKRLIGIPFNDPEITSYIKHSPVNIVDINGSAGVEVEVDGESRQLLPEEVLTQVICKLKAMAEEDIGHPVLNAVITVPAYFTDAQLEATTNAGIMAGLKILTLINEPTAAALFHKLDRFDDTSSRIVLIYHFGGCTLEVTVLNLSIGEINVIAVGGDNQLGGHDICNNIIDYCLREFYAQTRIMVDRNTVEGDRAYRGLKDQCEKQKCRLSEALKATIAVDNFADGHDMKVELTRAKLEELNKELFARTMDCVTRTLAGVKNGIGMKPDEIDHIVLVGVSTYIPYVKNMIKKYFNGRQPLQSLNPMLVVAEGAAIKAANLNGTQAYLQDNSRVDGIPSTKEYQTACDNQTEIEVKVYEGEDPVATNNTLLGRFVVMNIPPDKAGKQPVSIEFCVSGNGILKVKTTVLSQGTLPEENVGRLFTKELLIIKKFL</sequence>
<dbReference type="GO" id="GO:0140662">
    <property type="term" value="F:ATP-dependent protein folding chaperone"/>
    <property type="evidence" value="ECO:0007669"/>
    <property type="project" value="InterPro"/>
</dbReference>
<dbReference type="FunFam" id="3.30.30.30:FF:000003">
    <property type="entry name" value="Heat shock protein 9"/>
    <property type="match status" value="1"/>
</dbReference>
<dbReference type="Proteomes" id="UP000759131">
    <property type="component" value="Unassembled WGS sequence"/>
</dbReference>
<dbReference type="SUPFAM" id="SSF100920">
    <property type="entry name" value="Heat shock protein 70kD (HSP70), peptide-binding domain"/>
    <property type="match status" value="1"/>
</dbReference>
<keyword evidence="3" id="KW-0067">ATP-binding</keyword>
<keyword evidence="5" id="KW-1185">Reference proteome</keyword>
<dbReference type="PANTHER" id="PTHR19375">
    <property type="entry name" value="HEAT SHOCK PROTEIN 70KDA"/>
    <property type="match status" value="1"/>
</dbReference>
<dbReference type="Gene3D" id="3.90.640.10">
    <property type="entry name" value="Actin, Chain A, domain 4"/>
    <property type="match status" value="1"/>
</dbReference>
<dbReference type="AlphaFoldDB" id="A0A7R9KIW3"/>
<dbReference type="Gene3D" id="2.60.34.10">
    <property type="entry name" value="Substrate Binding Domain Of DNAk, Chain A, domain 1"/>
    <property type="match status" value="1"/>
</dbReference>
<dbReference type="Gene3D" id="3.30.420.40">
    <property type="match status" value="2"/>
</dbReference>
<organism evidence="4">
    <name type="scientific">Medioppia subpectinata</name>
    <dbReference type="NCBI Taxonomy" id="1979941"/>
    <lineage>
        <taxon>Eukaryota</taxon>
        <taxon>Metazoa</taxon>
        <taxon>Ecdysozoa</taxon>
        <taxon>Arthropoda</taxon>
        <taxon>Chelicerata</taxon>
        <taxon>Arachnida</taxon>
        <taxon>Acari</taxon>
        <taxon>Acariformes</taxon>
        <taxon>Sarcoptiformes</taxon>
        <taxon>Oribatida</taxon>
        <taxon>Brachypylina</taxon>
        <taxon>Oppioidea</taxon>
        <taxon>Oppiidae</taxon>
        <taxon>Medioppia</taxon>
    </lineage>
</organism>
<reference evidence="4" key="1">
    <citation type="submission" date="2020-11" db="EMBL/GenBank/DDBJ databases">
        <authorList>
            <person name="Tran Van P."/>
        </authorList>
    </citation>
    <scope>NUCLEOTIDE SEQUENCE</scope>
</reference>
<dbReference type="FunFam" id="3.90.640.10:FF:000003">
    <property type="entry name" value="Molecular chaperone DnaK"/>
    <property type="match status" value="1"/>
</dbReference>
<evidence type="ECO:0000313" key="4">
    <source>
        <dbReference type="EMBL" id="CAD7623662.1"/>
    </source>
</evidence>
<gene>
    <name evidence="4" type="ORF">OSB1V03_LOCUS4114</name>
</gene>
<evidence type="ECO:0000256" key="2">
    <source>
        <dbReference type="ARBA" id="ARBA00022741"/>
    </source>
</evidence>
<dbReference type="PRINTS" id="PR00301">
    <property type="entry name" value="HEATSHOCK70"/>
</dbReference>
<evidence type="ECO:0000256" key="1">
    <source>
        <dbReference type="ARBA" id="ARBA00007381"/>
    </source>
</evidence>
<dbReference type="GO" id="GO:0005524">
    <property type="term" value="F:ATP binding"/>
    <property type="evidence" value="ECO:0007669"/>
    <property type="project" value="UniProtKB-KW"/>
</dbReference>
<dbReference type="OrthoDB" id="6765990at2759"/>
<evidence type="ECO:0000313" key="5">
    <source>
        <dbReference type="Proteomes" id="UP000759131"/>
    </source>
</evidence>
<dbReference type="EMBL" id="OC856375">
    <property type="protein sequence ID" value="CAD7623662.1"/>
    <property type="molecule type" value="Genomic_DNA"/>
</dbReference>
<evidence type="ECO:0000256" key="3">
    <source>
        <dbReference type="ARBA" id="ARBA00022840"/>
    </source>
</evidence>
<protein>
    <recommendedName>
        <fullName evidence="6">Heat shock protein 70</fullName>
    </recommendedName>
</protein>
<dbReference type="InterPro" id="IPR043129">
    <property type="entry name" value="ATPase_NBD"/>
</dbReference>
<dbReference type="InterPro" id="IPR013126">
    <property type="entry name" value="Hsp_70_fam"/>
</dbReference>
<dbReference type="Pfam" id="PF00012">
    <property type="entry name" value="HSP70"/>
    <property type="match status" value="1"/>
</dbReference>
<dbReference type="InterPro" id="IPR029047">
    <property type="entry name" value="HSP70_peptide-bd_sf"/>
</dbReference>
<name>A0A7R9KIW3_9ACAR</name>
<comment type="similarity">
    <text evidence="1">Belongs to the heat shock protein 70 family.</text>
</comment>
<evidence type="ECO:0008006" key="6">
    <source>
        <dbReference type="Google" id="ProtNLM"/>
    </source>
</evidence>
<proteinExistence type="inferred from homology"/>
<keyword evidence="2" id="KW-0547">Nucleotide-binding</keyword>
<accession>A0A7R9KIW3</accession>
<dbReference type="EMBL" id="CAJPIZ010001800">
    <property type="protein sequence ID" value="CAG2104092.1"/>
    <property type="molecule type" value="Genomic_DNA"/>
</dbReference>